<evidence type="ECO:0000256" key="2">
    <source>
        <dbReference type="SAM" id="SignalP"/>
    </source>
</evidence>
<dbReference type="RefSeq" id="WP_184192491.1">
    <property type="nucleotide sequence ID" value="NZ_JACHGW010000001.1"/>
</dbReference>
<keyword evidence="2" id="KW-0732">Signal</keyword>
<keyword evidence="4" id="KW-1185">Reference proteome</keyword>
<feature type="chain" id="PRO_5030760346" description="LTXXQ motif family protein" evidence="2">
    <location>
        <begin position="23"/>
        <end position="222"/>
    </location>
</feature>
<dbReference type="EMBL" id="JACHGW010000001">
    <property type="protein sequence ID" value="MBB6048868.1"/>
    <property type="molecule type" value="Genomic_DNA"/>
</dbReference>
<feature type="signal peptide" evidence="2">
    <location>
        <begin position="1"/>
        <end position="22"/>
    </location>
</feature>
<name>A0A7W9SN25_ARMRO</name>
<sequence length="222" mass="22841">MKKLALPLAAALLLTISGAVRAQGGPPGGGGGFQMSPEMQAMFKKFQEWRDKNKNLASVNRTIGAIAEFEKDKTTALTKDQAKKILAVLGPWKSKPIMTDANAKDMLKQVGATFTPAQAKKLAQVMSEQRGGWGGGGGGMRGGGGAPGGGGGRPGGGGAPGGGGGRPGGGMQMDPAAMKKRFDTMMKGYNPLNFSTIPDSPMKERSIKPVKDALAALDKKAK</sequence>
<organism evidence="3 4">
    <name type="scientific">Armatimonas rosea</name>
    <dbReference type="NCBI Taxonomy" id="685828"/>
    <lineage>
        <taxon>Bacteria</taxon>
        <taxon>Bacillati</taxon>
        <taxon>Armatimonadota</taxon>
        <taxon>Armatimonadia</taxon>
        <taxon>Armatimonadales</taxon>
        <taxon>Armatimonadaceae</taxon>
        <taxon>Armatimonas</taxon>
    </lineage>
</organism>
<protein>
    <recommendedName>
        <fullName evidence="5">LTXXQ motif family protein</fullName>
    </recommendedName>
</protein>
<dbReference type="AlphaFoldDB" id="A0A7W9SN25"/>
<feature type="compositionally biased region" description="Gly residues" evidence="1">
    <location>
        <begin position="132"/>
        <end position="171"/>
    </location>
</feature>
<feature type="region of interest" description="Disordered" evidence="1">
    <location>
        <begin position="132"/>
        <end position="178"/>
    </location>
</feature>
<evidence type="ECO:0000313" key="3">
    <source>
        <dbReference type="EMBL" id="MBB6048868.1"/>
    </source>
</evidence>
<dbReference type="Proteomes" id="UP000520814">
    <property type="component" value="Unassembled WGS sequence"/>
</dbReference>
<evidence type="ECO:0000313" key="4">
    <source>
        <dbReference type="Proteomes" id="UP000520814"/>
    </source>
</evidence>
<gene>
    <name evidence="3" type="ORF">HNQ39_000630</name>
</gene>
<evidence type="ECO:0008006" key="5">
    <source>
        <dbReference type="Google" id="ProtNLM"/>
    </source>
</evidence>
<proteinExistence type="predicted"/>
<reference evidence="3 4" key="1">
    <citation type="submission" date="2020-08" db="EMBL/GenBank/DDBJ databases">
        <title>Genomic Encyclopedia of Type Strains, Phase IV (KMG-IV): sequencing the most valuable type-strain genomes for metagenomic binning, comparative biology and taxonomic classification.</title>
        <authorList>
            <person name="Goeker M."/>
        </authorList>
    </citation>
    <scope>NUCLEOTIDE SEQUENCE [LARGE SCALE GENOMIC DNA]</scope>
    <source>
        <strain evidence="3 4">DSM 23562</strain>
    </source>
</reference>
<accession>A0A7W9SN25</accession>
<comment type="caution">
    <text evidence="3">The sequence shown here is derived from an EMBL/GenBank/DDBJ whole genome shotgun (WGS) entry which is preliminary data.</text>
</comment>
<evidence type="ECO:0000256" key="1">
    <source>
        <dbReference type="SAM" id="MobiDB-lite"/>
    </source>
</evidence>